<name>A0ABQ7BS51_BRACR</name>
<dbReference type="SUPFAM" id="SSF54534">
    <property type="entry name" value="FKBP-like"/>
    <property type="match status" value="1"/>
</dbReference>
<evidence type="ECO:0000313" key="3">
    <source>
        <dbReference type="Proteomes" id="UP000266723"/>
    </source>
</evidence>
<feature type="transmembrane region" description="Helical" evidence="1">
    <location>
        <begin position="48"/>
        <end position="67"/>
    </location>
</feature>
<dbReference type="Proteomes" id="UP000266723">
    <property type="component" value="Unassembled WGS sequence"/>
</dbReference>
<protein>
    <submittedName>
        <fullName evidence="2">Uncharacterized protein</fullName>
    </submittedName>
</protein>
<evidence type="ECO:0000256" key="1">
    <source>
        <dbReference type="SAM" id="Phobius"/>
    </source>
</evidence>
<gene>
    <name evidence="2" type="ORF">DY000_02002404</name>
</gene>
<accession>A0ABQ7BS51</accession>
<keyword evidence="3" id="KW-1185">Reference proteome</keyword>
<organism evidence="2 3">
    <name type="scientific">Brassica cretica</name>
    <name type="common">Mustard</name>
    <dbReference type="NCBI Taxonomy" id="69181"/>
    <lineage>
        <taxon>Eukaryota</taxon>
        <taxon>Viridiplantae</taxon>
        <taxon>Streptophyta</taxon>
        <taxon>Embryophyta</taxon>
        <taxon>Tracheophyta</taxon>
        <taxon>Spermatophyta</taxon>
        <taxon>Magnoliopsida</taxon>
        <taxon>eudicotyledons</taxon>
        <taxon>Gunneridae</taxon>
        <taxon>Pentapetalae</taxon>
        <taxon>rosids</taxon>
        <taxon>malvids</taxon>
        <taxon>Brassicales</taxon>
        <taxon>Brassicaceae</taxon>
        <taxon>Brassiceae</taxon>
        <taxon>Brassica</taxon>
    </lineage>
</organism>
<keyword evidence="1" id="KW-1133">Transmembrane helix</keyword>
<reference evidence="2 3" key="1">
    <citation type="journal article" date="2020" name="BMC Genomics">
        <title>Intraspecific diversification of the crop wild relative Brassica cretica Lam. using demographic model selection.</title>
        <authorList>
            <person name="Kioukis A."/>
            <person name="Michalopoulou V.A."/>
            <person name="Briers L."/>
            <person name="Pirintsos S."/>
            <person name="Studholme D.J."/>
            <person name="Pavlidis P."/>
            <person name="Sarris P.F."/>
        </authorList>
    </citation>
    <scope>NUCLEOTIDE SEQUENCE [LARGE SCALE GENOMIC DNA]</scope>
    <source>
        <strain evidence="3">cv. PFS-1207/04</strain>
    </source>
</reference>
<proteinExistence type="predicted"/>
<comment type="caution">
    <text evidence="2">The sequence shown here is derived from an EMBL/GenBank/DDBJ whole genome shotgun (WGS) entry which is preliminary data.</text>
</comment>
<keyword evidence="1" id="KW-0812">Transmembrane</keyword>
<sequence length="221" mass="24316">MNLDSTSKNGQTIKNPNTSRCMATRVIIASETSNKSCKINNLTSRRDTILLLLGVSGLSIFEFMTLWTDSALLYQPLERSPAFLNEGSNDDHSVRASFKESRVADTEITDAETELEAARLLLTMWLWFHQGELSLSSLGNGLPYLSRVGSGKVIKGFDEGILSNKSWWQTQTLHSRPLELVAIACVRRVAHVTYASKILGDMSNTASSANGTLDQTTITIT</sequence>
<evidence type="ECO:0000313" key="2">
    <source>
        <dbReference type="EMBL" id="KAF3542650.1"/>
    </source>
</evidence>
<dbReference type="EMBL" id="QGKV02000832">
    <property type="protein sequence ID" value="KAF3542650.1"/>
    <property type="molecule type" value="Genomic_DNA"/>
</dbReference>
<keyword evidence="1" id="KW-0472">Membrane</keyword>